<name>A0ABW1LST5_9ACTN</name>
<feature type="compositionally biased region" description="Basic and acidic residues" evidence="1">
    <location>
        <begin position="29"/>
        <end position="43"/>
    </location>
</feature>
<reference evidence="3" key="1">
    <citation type="journal article" date="2019" name="Int. J. Syst. Evol. Microbiol.">
        <title>The Global Catalogue of Microorganisms (GCM) 10K type strain sequencing project: providing services to taxonomists for standard genome sequencing and annotation.</title>
        <authorList>
            <consortium name="The Broad Institute Genomics Platform"/>
            <consortium name="The Broad Institute Genome Sequencing Center for Infectious Disease"/>
            <person name="Wu L."/>
            <person name="Ma J."/>
        </authorList>
    </citation>
    <scope>NUCLEOTIDE SEQUENCE [LARGE SCALE GENOMIC DNA]</scope>
    <source>
        <strain evidence="3">CCUG 54522</strain>
    </source>
</reference>
<comment type="caution">
    <text evidence="2">The sequence shown here is derived from an EMBL/GenBank/DDBJ whole genome shotgun (WGS) entry which is preliminary data.</text>
</comment>
<evidence type="ECO:0000256" key="1">
    <source>
        <dbReference type="SAM" id="MobiDB-lite"/>
    </source>
</evidence>
<keyword evidence="3" id="KW-1185">Reference proteome</keyword>
<feature type="region of interest" description="Disordered" evidence="1">
    <location>
        <begin position="1"/>
        <end position="58"/>
    </location>
</feature>
<gene>
    <name evidence="2" type="ORF">ACFPYL_24275</name>
</gene>
<dbReference type="RefSeq" id="WP_379160849.1">
    <property type="nucleotide sequence ID" value="NZ_JBHSRJ010000009.1"/>
</dbReference>
<dbReference type="EMBL" id="JBHSRJ010000009">
    <property type="protein sequence ID" value="MFC6046222.1"/>
    <property type="molecule type" value="Genomic_DNA"/>
</dbReference>
<proteinExistence type="predicted"/>
<protein>
    <submittedName>
        <fullName evidence="2">Uncharacterized protein</fullName>
    </submittedName>
</protein>
<evidence type="ECO:0000313" key="3">
    <source>
        <dbReference type="Proteomes" id="UP001596135"/>
    </source>
</evidence>
<sequence length="58" mass="6636">MSEGRPETDWERRKRLAEVFGDAMPETTSDEREPESPETRESGTDAWLRAQVPPHHGS</sequence>
<evidence type="ECO:0000313" key="2">
    <source>
        <dbReference type="EMBL" id="MFC6046222.1"/>
    </source>
</evidence>
<accession>A0ABW1LST5</accession>
<dbReference type="Proteomes" id="UP001596135">
    <property type="component" value="Unassembled WGS sequence"/>
</dbReference>
<organism evidence="2 3">
    <name type="scientific">Nocardioides hankookensis</name>
    <dbReference type="NCBI Taxonomy" id="443157"/>
    <lineage>
        <taxon>Bacteria</taxon>
        <taxon>Bacillati</taxon>
        <taxon>Actinomycetota</taxon>
        <taxon>Actinomycetes</taxon>
        <taxon>Propionibacteriales</taxon>
        <taxon>Nocardioidaceae</taxon>
        <taxon>Nocardioides</taxon>
    </lineage>
</organism>
<feature type="compositionally biased region" description="Basic and acidic residues" evidence="1">
    <location>
        <begin position="1"/>
        <end position="12"/>
    </location>
</feature>